<evidence type="ECO:0000259" key="4">
    <source>
        <dbReference type="PROSITE" id="PS50237"/>
    </source>
</evidence>
<dbReference type="InterPro" id="IPR042469">
    <property type="entry name" value="HECTD3"/>
</dbReference>
<evidence type="ECO:0000256" key="3">
    <source>
        <dbReference type="SAM" id="MobiDB-lite"/>
    </source>
</evidence>
<evidence type="ECO:0000256" key="1">
    <source>
        <dbReference type="ARBA" id="ARBA00022786"/>
    </source>
</evidence>
<keyword evidence="1 2" id="KW-0833">Ubl conjugation pathway</keyword>
<dbReference type="PANTHER" id="PTHR46654:SF1">
    <property type="entry name" value="E3 UBIQUITIN-PROTEIN LIGASE HECTD3"/>
    <property type="match status" value="1"/>
</dbReference>
<dbReference type="Pfam" id="PF00632">
    <property type="entry name" value="HECT"/>
    <property type="match status" value="1"/>
</dbReference>
<dbReference type="Proteomes" id="UP000681720">
    <property type="component" value="Unassembled WGS sequence"/>
</dbReference>
<name>A0A8S3I0N5_9BILA</name>
<sequence>LPRCHDEFKSEFRIDPYDVSNASIDSTLPQSHTCSFVLDLPAYSSVDVMYNRLNYAITYCSSIDGDSSMNEAPTPNDVDSDWSDDDRQ</sequence>
<accession>A0A8S3I0N5</accession>
<protein>
    <recommendedName>
        <fullName evidence="4">HECT domain-containing protein</fullName>
    </recommendedName>
</protein>
<dbReference type="GO" id="GO:0004842">
    <property type="term" value="F:ubiquitin-protein transferase activity"/>
    <property type="evidence" value="ECO:0007669"/>
    <property type="project" value="InterPro"/>
</dbReference>
<dbReference type="PROSITE" id="PS50237">
    <property type="entry name" value="HECT"/>
    <property type="match status" value="1"/>
</dbReference>
<gene>
    <name evidence="5" type="ORF">GIL414_LOCUS73545</name>
</gene>
<proteinExistence type="predicted"/>
<feature type="compositionally biased region" description="Acidic residues" evidence="3">
    <location>
        <begin position="78"/>
        <end position="88"/>
    </location>
</feature>
<dbReference type="InterPro" id="IPR035983">
    <property type="entry name" value="Hect_E3_ubiquitin_ligase"/>
</dbReference>
<dbReference type="EMBL" id="CAJOBJ010338876">
    <property type="protein sequence ID" value="CAF5192593.1"/>
    <property type="molecule type" value="Genomic_DNA"/>
</dbReference>
<dbReference type="AlphaFoldDB" id="A0A8S3I0N5"/>
<dbReference type="SUPFAM" id="SSF56204">
    <property type="entry name" value="Hect, E3 ligase catalytic domain"/>
    <property type="match status" value="1"/>
</dbReference>
<dbReference type="PANTHER" id="PTHR46654">
    <property type="entry name" value="E3 UBIQUITIN-PROTEIN LIGASE HECTD3"/>
    <property type="match status" value="1"/>
</dbReference>
<feature type="compositionally biased region" description="Polar residues" evidence="3">
    <location>
        <begin position="63"/>
        <end position="73"/>
    </location>
</feature>
<feature type="non-terminal residue" evidence="5">
    <location>
        <position position="88"/>
    </location>
</feature>
<comment type="caution">
    <text evidence="5">The sequence shown here is derived from an EMBL/GenBank/DDBJ whole genome shotgun (WGS) entry which is preliminary data.</text>
</comment>
<reference evidence="5" key="1">
    <citation type="submission" date="2021-02" db="EMBL/GenBank/DDBJ databases">
        <authorList>
            <person name="Nowell W R."/>
        </authorList>
    </citation>
    <scope>NUCLEOTIDE SEQUENCE</scope>
</reference>
<dbReference type="InterPro" id="IPR000569">
    <property type="entry name" value="HECT_dom"/>
</dbReference>
<dbReference type="Gene3D" id="3.30.2410.10">
    <property type="entry name" value="Hect, E3 ligase catalytic domain"/>
    <property type="match status" value="1"/>
</dbReference>
<feature type="active site" description="Glycyl thioester intermediate" evidence="2">
    <location>
        <position position="34"/>
    </location>
</feature>
<evidence type="ECO:0000313" key="5">
    <source>
        <dbReference type="EMBL" id="CAF5192593.1"/>
    </source>
</evidence>
<feature type="domain" description="HECT" evidence="4">
    <location>
        <begin position="19"/>
        <end position="57"/>
    </location>
</feature>
<feature type="region of interest" description="Disordered" evidence="3">
    <location>
        <begin position="63"/>
        <end position="88"/>
    </location>
</feature>
<organism evidence="5 6">
    <name type="scientific">Rotaria magnacalcarata</name>
    <dbReference type="NCBI Taxonomy" id="392030"/>
    <lineage>
        <taxon>Eukaryota</taxon>
        <taxon>Metazoa</taxon>
        <taxon>Spiralia</taxon>
        <taxon>Gnathifera</taxon>
        <taxon>Rotifera</taxon>
        <taxon>Eurotatoria</taxon>
        <taxon>Bdelloidea</taxon>
        <taxon>Philodinida</taxon>
        <taxon>Philodinidae</taxon>
        <taxon>Rotaria</taxon>
    </lineage>
</organism>
<evidence type="ECO:0000256" key="2">
    <source>
        <dbReference type="PROSITE-ProRule" id="PRU00104"/>
    </source>
</evidence>
<evidence type="ECO:0000313" key="6">
    <source>
        <dbReference type="Proteomes" id="UP000681720"/>
    </source>
</evidence>